<evidence type="ECO:0000313" key="2">
    <source>
        <dbReference type="EMBL" id="OBZ79739.1"/>
    </source>
</evidence>
<name>A0A1C7MTF5_GRIFR</name>
<dbReference type="Proteomes" id="UP000092993">
    <property type="component" value="Unassembled WGS sequence"/>
</dbReference>
<proteinExistence type="predicted"/>
<keyword evidence="1" id="KW-0472">Membrane</keyword>
<keyword evidence="1" id="KW-1133">Transmembrane helix</keyword>
<keyword evidence="3" id="KW-1185">Reference proteome</keyword>
<feature type="transmembrane region" description="Helical" evidence="1">
    <location>
        <begin position="40"/>
        <end position="65"/>
    </location>
</feature>
<reference evidence="2 3" key="1">
    <citation type="submission" date="2016-03" db="EMBL/GenBank/DDBJ databases">
        <title>Whole genome sequencing of Grifola frondosa 9006-11.</title>
        <authorList>
            <person name="Min B."/>
            <person name="Park H."/>
            <person name="Kim J.-G."/>
            <person name="Cho H."/>
            <person name="Oh Y.-L."/>
            <person name="Kong W.-S."/>
            <person name="Choi I.-G."/>
        </authorList>
    </citation>
    <scope>NUCLEOTIDE SEQUENCE [LARGE SCALE GENOMIC DNA]</scope>
    <source>
        <strain evidence="2 3">9006-11</strain>
    </source>
</reference>
<accession>A0A1C7MTF5</accession>
<organism evidence="2 3">
    <name type="scientific">Grifola frondosa</name>
    <name type="common">Maitake</name>
    <name type="synonym">Polyporus frondosus</name>
    <dbReference type="NCBI Taxonomy" id="5627"/>
    <lineage>
        <taxon>Eukaryota</taxon>
        <taxon>Fungi</taxon>
        <taxon>Dikarya</taxon>
        <taxon>Basidiomycota</taxon>
        <taxon>Agaricomycotina</taxon>
        <taxon>Agaricomycetes</taxon>
        <taxon>Polyporales</taxon>
        <taxon>Grifolaceae</taxon>
        <taxon>Grifola</taxon>
    </lineage>
</organism>
<comment type="caution">
    <text evidence="2">The sequence shown here is derived from an EMBL/GenBank/DDBJ whole genome shotgun (WGS) entry which is preliminary data.</text>
</comment>
<evidence type="ECO:0000313" key="3">
    <source>
        <dbReference type="Proteomes" id="UP000092993"/>
    </source>
</evidence>
<keyword evidence="1" id="KW-0812">Transmembrane</keyword>
<sequence>MAHSYQVFASKSFSLISDHLKGLEVHWNKVVGLSPDSLELVPFVCSTVFMTEIFAGTTATVFLGAK</sequence>
<dbReference type="AlphaFoldDB" id="A0A1C7MTF5"/>
<dbReference type="EMBL" id="LUGG01000001">
    <property type="protein sequence ID" value="OBZ79739.1"/>
    <property type="molecule type" value="Genomic_DNA"/>
</dbReference>
<evidence type="ECO:0000256" key="1">
    <source>
        <dbReference type="SAM" id="Phobius"/>
    </source>
</evidence>
<gene>
    <name evidence="2" type="ORF">A0H81_01049</name>
</gene>
<protein>
    <submittedName>
        <fullName evidence="2">Uncharacterized protein</fullName>
    </submittedName>
</protein>